<keyword evidence="5" id="KW-0863">Zinc-finger</keyword>
<protein>
    <recommendedName>
        <fullName evidence="10">RING-type domain-containing protein</fullName>
    </recommendedName>
</protein>
<feature type="compositionally biased region" description="Basic residues" evidence="9">
    <location>
        <begin position="62"/>
        <end position="72"/>
    </location>
</feature>
<dbReference type="AlphaFoldDB" id="A0AAD5S0Z7"/>
<comment type="pathway">
    <text evidence="1">Protein modification; protein ubiquitination.</text>
</comment>
<evidence type="ECO:0000256" key="7">
    <source>
        <dbReference type="ARBA" id="ARBA00022833"/>
    </source>
</evidence>
<name>A0AAD5S0Z7_9PEZI</name>
<feature type="coiled-coil region" evidence="8">
    <location>
        <begin position="198"/>
        <end position="225"/>
    </location>
</feature>
<dbReference type="InterPro" id="IPR047545">
    <property type="entry name" value="BRcat_RBR_RNF216"/>
</dbReference>
<keyword evidence="3" id="KW-0479">Metal-binding</keyword>
<dbReference type="InterPro" id="IPR047546">
    <property type="entry name" value="Rcat_RBR_RNF216"/>
</dbReference>
<evidence type="ECO:0000313" key="11">
    <source>
        <dbReference type="EMBL" id="KAJ2907314.1"/>
    </source>
</evidence>
<evidence type="ECO:0000256" key="3">
    <source>
        <dbReference type="ARBA" id="ARBA00022723"/>
    </source>
</evidence>
<feature type="region of interest" description="Disordered" evidence="9">
    <location>
        <begin position="57"/>
        <end position="81"/>
    </location>
</feature>
<gene>
    <name evidence="11" type="ORF">MKZ38_003170</name>
</gene>
<evidence type="ECO:0000256" key="4">
    <source>
        <dbReference type="ARBA" id="ARBA00022737"/>
    </source>
</evidence>
<accession>A0AAD5S0Z7</accession>
<feature type="domain" description="RING-type" evidence="10">
    <location>
        <begin position="228"/>
        <end position="450"/>
    </location>
</feature>
<feature type="compositionally biased region" description="Pro residues" evidence="9">
    <location>
        <begin position="668"/>
        <end position="680"/>
    </location>
</feature>
<dbReference type="CDD" id="cd20339">
    <property type="entry name" value="BRcat_RBR_RNF216"/>
    <property type="match status" value="1"/>
</dbReference>
<dbReference type="EMBL" id="JAKWBI020000001">
    <property type="protein sequence ID" value="KAJ2907314.1"/>
    <property type="molecule type" value="Genomic_DNA"/>
</dbReference>
<proteinExistence type="predicted"/>
<dbReference type="Proteomes" id="UP001201980">
    <property type="component" value="Unassembled WGS sequence"/>
</dbReference>
<dbReference type="CDD" id="cd20353">
    <property type="entry name" value="Rcat_RBR_RNF216"/>
    <property type="match status" value="1"/>
</dbReference>
<reference evidence="11" key="1">
    <citation type="submission" date="2022-07" db="EMBL/GenBank/DDBJ databases">
        <title>Draft genome sequence of Zalerion maritima ATCC 34329, a (micro)plastics degrading marine fungus.</title>
        <authorList>
            <person name="Paco A."/>
            <person name="Goncalves M.F.M."/>
            <person name="Rocha-Santos T.A.P."/>
            <person name="Alves A."/>
        </authorList>
    </citation>
    <scope>NUCLEOTIDE SEQUENCE</scope>
    <source>
        <strain evidence="11">ATCC 34329</strain>
    </source>
</reference>
<evidence type="ECO:0000256" key="8">
    <source>
        <dbReference type="SAM" id="Coils"/>
    </source>
</evidence>
<organism evidence="11 12">
    <name type="scientific">Zalerion maritima</name>
    <dbReference type="NCBI Taxonomy" id="339359"/>
    <lineage>
        <taxon>Eukaryota</taxon>
        <taxon>Fungi</taxon>
        <taxon>Dikarya</taxon>
        <taxon>Ascomycota</taxon>
        <taxon>Pezizomycotina</taxon>
        <taxon>Sordariomycetes</taxon>
        <taxon>Lulworthiomycetidae</taxon>
        <taxon>Lulworthiales</taxon>
        <taxon>Lulworthiaceae</taxon>
        <taxon>Zalerion</taxon>
    </lineage>
</organism>
<sequence>MGDSVEVSEDRMAPIQEAALAMFPNICPNHLAKLAVDYEYNVQNVIDAILQDIERGNSFPKRSPRQRKRKRSSSTEEPEDKVAKFLKAFTDPERKSGRDPAMYHYKSKILVQQDFPSIYSKDLDNIFKEQGDSLFKTYLFLGEKTLAWDGNKPPWREKKRGEKKTIMYARDHLDQTIRNCENRVDKATYEEFRAAREIHDAKVNERNAEAQAVEAEEQNTEQAMRDGTMTDCGCCCVDFPLNRMVHCQAETNNMHWFCKECARRTAETAIGLQKHDFRCMSMDGCEQGFSRDQIEVFLDEKTRIALDRIEMENSLRMSGIENLESCPFCPFAAECCPVEDDREFRCQNEDCQIVSCRLCREETHIPQTCEEAARDKGVSARRKIEEAMSAALIRKCNTCGTPFIKEHGCNKMTCSKCGNRQCYVCGKSCDYAHFDDPARGGQSGNCPLFDNTVGLEQRHQDEVRLAEEAARAQVQSENPDIGEDLLKIKVSDKVKDDEERRRAVHGPARVVNFGLGLYPIAAPGRQGGLIPQPPNGANGPQNLAEMPRGADNENILNHLNLLIAARRHHRFRLRMPDQRPHLALKPRGEQTYDAVVQKARQQGLGIYDAIRHHEATNPGSIYVPDRAVPGDLTVEQRVEINGRFKVNAPQYLAHLQANQQANEEAPPNQFPIPPAAPPFPRARQAQFAPPNPDAPGGQPENPIVINDRDKGPSGQAVHQGPQFAVPHRPPPPQAAPDVFVPGGGGDFRLDNQPAVPEVQQPRIPPPLMLQVGNGGFNQLPHGEHQENVHYNDVFGNSQELPAADVAENMRDYFEEVWQQQRQRHQNARHQQPQEQREPLQIHQLPVEFNFNRYEQHIQGHRHQLLMQRQHMQHQQMLRLGEMANADNNGNNAHGVEQNLEG</sequence>
<evidence type="ECO:0000256" key="2">
    <source>
        <dbReference type="ARBA" id="ARBA00022679"/>
    </source>
</evidence>
<dbReference type="PANTHER" id="PTHR22770:SF47">
    <property type="entry name" value="E3 UBIQUITIN-PROTEIN LIGASE RNF216"/>
    <property type="match status" value="1"/>
</dbReference>
<keyword evidence="4" id="KW-0677">Repeat</keyword>
<feature type="region of interest" description="Disordered" evidence="9">
    <location>
        <begin position="659"/>
        <end position="733"/>
    </location>
</feature>
<keyword evidence="6" id="KW-0833">Ubl conjugation pathway</keyword>
<keyword evidence="12" id="KW-1185">Reference proteome</keyword>
<dbReference type="Pfam" id="PF26200">
    <property type="entry name" value="Rcat_RNF216"/>
    <property type="match status" value="1"/>
</dbReference>
<keyword evidence="2" id="KW-0808">Transferase</keyword>
<comment type="caution">
    <text evidence="11">The sequence shown here is derived from an EMBL/GenBank/DDBJ whole genome shotgun (WGS) entry which is preliminary data.</text>
</comment>
<dbReference type="CDD" id="cd16630">
    <property type="entry name" value="RING-HC_RBR_RNF216"/>
    <property type="match status" value="1"/>
</dbReference>
<keyword evidence="8" id="KW-0175">Coiled coil</keyword>
<dbReference type="InterPro" id="IPR044066">
    <property type="entry name" value="TRIAD_supradom"/>
</dbReference>
<dbReference type="InterPro" id="IPR047544">
    <property type="entry name" value="RING-HC_RBR_RNF216"/>
</dbReference>
<evidence type="ECO:0000256" key="9">
    <source>
        <dbReference type="SAM" id="MobiDB-lite"/>
    </source>
</evidence>
<evidence type="ECO:0000259" key="10">
    <source>
        <dbReference type="PROSITE" id="PS51873"/>
    </source>
</evidence>
<dbReference type="InterPro" id="IPR051628">
    <property type="entry name" value="LUBAC_E3_Ligases"/>
</dbReference>
<evidence type="ECO:0000313" key="12">
    <source>
        <dbReference type="Proteomes" id="UP001201980"/>
    </source>
</evidence>
<dbReference type="GO" id="GO:0016740">
    <property type="term" value="F:transferase activity"/>
    <property type="evidence" value="ECO:0007669"/>
    <property type="project" value="UniProtKB-KW"/>
</dbReference>
<dbReference type="Gene3D" id="1.20.120.1750">
    <property type="match status" value="1"/>
</dbReference>
<evidence type="ECO:0000256" key="5">
    <source>
        <dbReference type="ARBA" id="ARBA00022771"/>
    </source>
</evidence>
<evidence type="ECO:0000256" key="6">
    <source>
        <dbReference type="ARBA" id="ARBA00022786"/>
    </source>
</evidence>
<dbReference type="GO" id="GO:0008270">
    <property type="term" value="F:zinc ion binding"/>
    <property type="evidence" value="ECO:0007669"/>
    <property type="project" value="UniProtKB-KW"/>
</dbReference>
<keyword evidence="7" id="KW-0862">Zinc</keyword>
<dbReference type="PANTHER" id="PTHR22770">
    <property type="entry name" value="UBIQUITIN CONJUGATING ENZYME 7 INTERACTING PROTEIN-RELATED"/>
    <property type="match status" value="1"/>
</dbReference>
<dbReference type="SUPFAM" id="SSF57850">
    <property type="entry name" value="RING/U-box"/>
    <property type="match status" value="1"/>
</dbReference>
<evidence type="ECO:0000256" key="1">
    <source>
        <dbReference type="ARBA" id="ARBA00004906"/>
    </source>
</evidence>
<dbReference type="PROSITE" id="PS51873">
    <property type="entry name" value="TRIAD"/>
    <property type="match status" value="1"/>
</dbReference>